<keyword evidence="3" id="KW-1185">Reference proteome</keyword>
<evidence type="ECO:0000313" key="2">
    <source>
        <dbReference type="EMBL" id="PSK42171.1"/>
    </source>
</evidence>
<comment type="caution">
    <text evidence="2">The sequence shown here is derived from an EMBL/GenBank/DDBJ whole genome shotgun (WGS) entry which is preliminary data.</text>
</comment>
<evidence type="ECO:0000256" key="1">
    <source>
        <dbReference type="SAM" id="MobiDB-lite"/>
    </source>
</evidence>
<name>A0A2P7Z1V1_9PEZI</name>
<organism evidence="2 3">
    <name type="scientific">Elsinoe australis</name>
    <dbReference type="NCBI Taxonomy" id="40998"/>
    <lineage>
        <taxon>Eukaryota</taxon>
        <taxon>Fungi</taxon>
        <taxon>Dikarya</taxon>
        <taxon>Ascomycota</taxon>
        <taxon>Pezizomycotina</taxon>
        <taxon>Dothideomycetes</taxon>
        <taxon>Dothideomycetidae</taxon>
        <taxon>Myriangiales</taxon>
        <taxon>Elsinoaceae</taxon>
        <taxon>Elsinoe</taxon>
    </lineage>
</organism>
<dbReference type="Proteomes" id="UP000243723">
    <property type="component" value="Unassembled WGS sequence"/>
</dbReference>
<reference evidence="2 3" key="1">
    <citation type="submission" date="2017-05" db="EMBL/GenBank/DDBJ databases">
        <title>Draft genome sequence of Elsinoe australis.</title>
        <authorList>
            <person name="Cheng Q."/>
        </authorList>
    </citation>
    <scope>NUCLEOTIDE SEQUENCE [LARGE SCALE GENOMIC DNA]</scope>
    <source>
        <strain evidence="2 3">NL1</strain>
    </source>
</reference>
<dbReference type="EMBL" id="NHZQ01000335">
    <property type="protein sequence ID" value="PSK42171.1"/>
    <property type="molecule type" value="Genomic_DNA"/>
</dbReference>
<gene>
    <name evidence="2" type="ORF">B9Z65_4085</name>
</gene>
<evidence type="ECO:0000313" key="3">
    <source>
        <dbReference type="Proteomes" id="UP000243723"/>
    </source>
</evidence>
<protein>
    <submittedName>
        <fullName evidence="2">Uncharacterized protein</fullName>
    </submittedName>
</protein>
<feature type="region of interest" description="Disordered" evidence="1">
    <location>
        <begin position="157"/>
        <end position="201"/>
    </location>
</feature>
<feature type="compositionally biased region" description="Basic and acidic residues" evidence="1">
    <location>
        <begin position="171"/>
        <end position="193"/>
    </location>
</feature>
<proteinExistence type="predicted"/>
<sequence length="201" mass="23248">MYSTIGRGLLEERPIIFFDSHPEPPAGIIRDSLSRFTKHLMTAWTGDVVIDVQPGMIRLQWYTVRPPPSPQKPAASFLKQITNATQTDGNFGKRDYELREHAEAQTGWETLCNLPEVDRAMIVGYPSQNPYSIDGKSQWVVQEMKKKEIMQSQEYRDLMPRKKKEPGIGNRIDDIIQDEDLREKKRRQREEKQGFAGTEEV</sequence>
<dbReference type="AlphaFoldDB" id="A0A2P7Z1V1"/>
<dbReference type="OrthoDB" id="3589080at2759"/>
<accession>A0A2P7Z1V1</accession>